<reference evidence="8 9" key="1">
    <citation type="journal article" date="2019" name="Int. J. Syst. Evol. Microbiol.">
        <title>The Global Catalogue of Microorganisms (GCM) 10K type strain sequencing project: providing services to taxonomists for standard genome sequencing and annotation.</title>
        <authorList>
            <consortium name="The Broad Institute Genomics Platform"/>
            <consortium name="The Broad Institute Genome Sequencing Center for Infectious Disease"/>
            <person name="Wu L."/>
            <person name="Ma J."/>
        </authorList>
    </citation>
    <scope>NUCLEOTIDE SEQUENCE [LARGE SCALE GENOMIC DNA]</scope>
    <source>
        <strain evidence="8 9">JCM 17504</strain>
    </source>
</reference>
<feature type="transmembrane region" description="Helical" evidence="6">
    <location>
        <begin position="148"/>
        <end position="168"/>
    </location>
</feature>
<comment type="subcellular location">
    <subcellularLocation>
        <location evidence="1">Cell membrane</location>
        <topology evidence="1">Multi-pass membrane protein</topology>
    </subcellularLocation>
</comment>
<keyword evidence="9" id="KW-1185">Reference proteome</keyword>
<evidence type="ECO:0000256" key="4">
    <source>
        <dbReference type="ARBA" id="ARBA00022989"/>
    </source>
</evidence>
<dbReference type="GeneID" id="68615249"/>
<accession>A0AAV3UCC1</accession>
<feature type="domain" description="Na+/H+ antiporter NhaC-like C-terminal" evidence="7">
    <location>
        <begin position="164"/>
        <end position="499"/>
    </location>
</feature>
<evidence type="ECO:0000256" key="1">
    <source>
        <dbReference type="ARBA" id="ARBA00004651"/>
    </source>
</evidence>
<dbReference type="PANTHER" id="PTHR43478">
    <property type="entry name" value="NA+/H+ ANTIPORTER-RELATED"/>
    <property type="match status" value="1"/>
</dbReference>
<feature type="transmembrane region" description="Helical" evidence="6">
    <location>
        <begin position="68"/>
        <end position="88"/>
    </location>
</feature>
<feature type="transmembrane region" description="Helical" evidence="6">
    <location>
        <begin position="109"/>
        <end position="128"/>
    </location>
</feature>
<feature type="transmembrane region" description="Helical" evidence="6">
    <location>
        <begin position="430"/>
        <end position="451"/>
    </location>
</feature>
<proteinExistence type="predicted"/>
<evidence type="ECO:0000256" key="5">
    <source>
        <dbReference type="ARBA" id="ARBA00023136"/>
    </source>
</evidence>
<feature type="transmembrane region" description="Helical" evidence="6">
    <location>
        <begin position="481"/>
        <end position="500"/>
    </location>
</feature>
<dbReference type="RefSeq" id="WP_227775358.1">
    <property type="nucleotide sequence ID" value="NZ_BAABKX010000001.1"/>
</dbReference>
<dbReference type="InterPro" id="IPR018461">
    <property type="entry name" value="Na/H_Antiport_NhaC-like_C"/>
</dbReference>
<dbReference type="PANTHER" id="PTHR43478:SF1">
    <property type="entry name" value="NA+_H+ ANTIPORTER NHAC-LIKE C-TERMINAL DOMAIN-CONTAINING PROTEIN"/>
    <property type="match status" value="1"/>
</dbReference>
<dbReference type="GO" id="GO:0005886">
    <property type="term" value="C:plasma membrane"/>
    <property type="evidence" value="ECO:0007669"/>
    <property type="project" value="UniProtKB-SubCell"/>
</dbReference>
<keyword evidence="2" id="KW-1003">Cell membrane</keyword>
<feature type="transmembrane region" description="Helical" evidence="6">
    <location>
        <begin position="6"/>
        <end position="23"/>
    </location>
</feature>
<dbReference type="Proteomes" id="UP001501729">
    <property type="component" value="Unassembled WGS sequence"/>
</dbReference>
<feature type="transmembrane region" description="Helical" evidence="6">
    <location>
        <begin position="189"/>
        <end position="214"/>
    </location>
</feature>
<feature type="transmembrane region" description="Helical" evidence="6">
    <location>
        <begin position="28"/>
        <end position="48"/>
    </location>
</feature>
<gene>
    <name evidence="8" type="ORF">GCM10025751_05590</name>
</gene>
<dbReference type="AlphaFoldDB" id="A0AAV3UCC1"/>
<feature type="transmembrane region" description="Helical" evidence="6">
    <location>
        <begin position="506"/>
        <end position="523"/>
    </location>
</feature>
<sequence>MPGETYGLLSLLPALIAIVLTLVSRQALLSLFAGIWLGATILVGWNPVAGAARSLEFIVANVTATFNVKLLLFTFLIGAMLGMIFLSGGMKSVADAIVSRVRTSRQAQLGTSILGMTIFFDSYASTMISGSVMRPVTDRFDVSREKLAYILDSTTAPTASIAVVSTWLGFEVGLISQQFQSLGIERNAFVVFIQSIPFRFYSLFALALVFVVVLTDWDFGPMQTAERRARDEGKLLRDDANPMMETQASDIETPEHVNPRWWYFVSPIVVLVFVTVFGLWFSGGGIEKTATALASSEGIDQISAILSAFSDSLKDADTANAILWASFAGCGTILTILVGHARIELDKVSDSIFEGFKMVMFPVAILSLAWSIGSVSEQLGVGPYIVSVTEGIITPELLPAVVFLSAAVISFCIGTSWGTMGILFPVAVPLAHTIGSPIALAIGAILTGSLFGDHCSPISDTTVMSSMFAASDHVDHVNTQIPYAILAAALATLAFLVSGYTGLPVGITLALGVVMLVGATYFLSEHVGITDGIGVAEAFE</sequence>
<feature type="transmembrane region" description="Helical" evidence="6">
    <location>
        <begin position="397"/>
        <end position="424"/>
    </location>
</feature>
<keyword evidence="5 6" id="KW-0472">Membrane</keyword>
<organism evidence="8 9">
    <name type="scientific">Haladaptatus pallidirubidus</name>
    <dbReference type="NCBI Taxonomy" id="1008152"/>
    <lineage>
        <taxon>Archaea</taxon>
        <taxon>Methanobacteriati</taxon>
        <taxon>Methanobacteriota</taxon>
        <taxon>Stenosarchaea group</taxon>
        <taxon>Halobacteria</taxon>
        <taxon>Halobacteriales</taxon>
        <taxon>Haladaptataceae</taxon>
        <taxon>Haladaptatus</taxon>
    </lineage>
</organism>
<feature type="transmembrane region" description="Helical" evidence="6">
    <location>
        <begin position="321"/>
        <end position="343"/>
    </location>
</feature>
<name>A0AAV3UCC1_9EURY</name>
<feature type="transmembrane region" description="Helical" evidence="6">
    <location>
        <begin position="261"/>
        <end position="281"/>
    </location>
</feature>
<evidence type="ECO:0000256" key="3">
    <source>
        <dbReference type="ARBA" id="ARBA00022692"/>
    </source>
</evidence>
<evidence type="ECO:0000313" key="8">
    <source>
        <dbReference type="EMBL" id="GAA5042341.1"/>
    </source>
</evidence>
<comment type="caution">
    <text evidence="8">The sequence shown here is derived from an EMBL/GenBank/DDBJ whole genome shotgun (WGS) entry which is preliminary data.</text>
</comment>
<evidence type="ECO:0000256" key="2">
    <source>
        <dbReference type="ARBA" id="ARBA00022475"/>
    </source>
</evidence>
<dbReference type="Pfam" id="PF03553">
    <property type="entry name" value="Na_H_antiporter"/>
    <property type="match status" value="1"/>
</dbReference>
<feature type="transmembrane region" description="Helical" evidence="6">
    <location>
        <begin position="355"/>
        <end position="376"/>
    </location>
</feature>
<evidence type="ECO:0000313" key="9">
    <source>
        <dbReference type="Proteomes" id="UP001501729"/>
    </source>
</evidence>
<evidence type="ECO:0000259" key="7">
    <source>
        <dbReference type="Pfam" id="PF03553"/>
    </source>
</evidence>
<keyword evidence="4 6" id="KW-1133">Transmembrane helix</keyword>
<evidence type="ECO:0000256" key="6">
    <source>
        <dbReference type="SAM" id="Phobius"/>
    </source>
</evidence>
<keyword evidence="3 6" id="KW-0812">Transmembrane</keyword>
<dbReference type="EMBL" id="BAABKX010000001">
    <property type="protein sequence ID" value="GAA5042341.1"/>
    <property type="molecule type" value="Genomic_DNA"/>
</dbReference>
<protein>
    <submittedName>
        <fullName evidence="8">Na+/H+ antiporter NhaC family protein</fullName>
    </submittedName>
</protein>